<feature type="transmembrane region" description="Helical" evidence="1">
    <location>
        <begin position="61"/>
        <end position="82"/>
    </location>
</feature>
<protein>
    <submittedName>
        <fullName evidence="3">DUF5301 domain-containing protein</fullName>
    </submittedName>
</protein>
<reference evidence="3 4" key="1">
    <citation type="submission" date="2024-03" db="EMBL/GenBank/DDBJ databases">
        <title>Human intestinal bacterial collection.</title>
        <authorList>
            <person name="Pauvert C."/>
            <person name="Hitch T.C.A."/>
            <person name="Clavel T."/>
        </authorList>
    </citation>
    <scope>NUCLEOTIDE SEQUENCE [LARGE SCALE GENOMIC DNA]</scope>
    <source>
        <strain evidence="3 4">CLA-AA-H132</strain>
    </source>
</reference>
<comment type="caution">
    <text evidence="3">The sequence shown here is derived from an EMBL/GenBank/DDBJ whole genome shotgun (WGS) entry which is preliminary data.</text>
</comment>
<dbReference type="InterPro" id="IPR033782">
    <property type="entry name" value="DUF5301"/>
</dbReference>
<dbReference type="RefSeq" id="WP_349163885.1">
    <property type="nucleotide sequence ID" value="NZ_JBBMFE010000003.1"/>
</dbReference>
<dbReference type="Pfam" id="PF17225">
    <property type="entry name" value="DUF5301"/>
    <property type="match status" value="1"/>
</dbReference>
<dbReference type="InterPro" id="IPR001387">
    <property type="entry name" value="Cro/C1-type_HTH"/>
</dbReference>
<dbReference type="EMBL" id="JBBMFE010000003">
    <property type="protein sequence ID" value="MEQ2471682.1"/>
    <property type="molecule type" value="Genomic_DNA"/>
</dbReference>
<dbReference type="Gene3D" id="2.60.40.4250">
    <property type="match status" value="1"/>
</dbReference>
<evidence type="ECO:0000256" key="1">
    <source>
        <dbReference type="SAM" id="Phobius"/>
    </source>
</evidence>
<evidence type="ECO:0000313" key="3">
    <source>
        <dbReference type="EMBL" id="MEQ2471682.1"/>
    </source>
</evidence>
<keyword evidence="1" id="KW-0472">Membrane</keyword>
<evidence type="ECO:0000313" key="4">
    <source>
        <dbReference type="Proteomes" id="UP001438008"/>
    </source>
</evidence>
<dbReference type="Proteomes" id="UP001438008">
    <property type="component" value="Unassembled WGS sequence"/>
</dbReference>
<keyword evidence="4" id="KW-1185">Reference proteome</keyword>
<feature type="domain" description="HTH cro/C1-type" evidence="2">
    <location>
        <begin position="2"/>
        <end position="23"/>
    </location>
</feature>
<proteinExistence type="predicted"/>
<dbReference type="PROSITE" id="PS50943">
    <property type="entry name" value="HTH_CROC1"/>
    <property type="match status" value="1"/>
</dbReference>
<accession>A0ABV1FEA5</accession>
<keyword evidence="1" id="KW-0812">Transmembrane</keyword>
<sequence>MSVPDSEQLIKIAVILETTVSELLVTKVENEEEPDRLAKELSRINTQLAIRNHRMRHVLKIIAVALLVFVALIFAIMALNYAPMSQSKYTKRDAALLLSNRTDVISVSISCDDERETITDKREIDDLFANLSTVRIKSGESYNDAPMTDKFIKIIFEVSDGLSGCTVYVFEDENGFFIEQPYNGIFSIEEKQYAEIFGTFF</sequence>
<organism evidence="3 4">
    <name type="scientific">Laedolimicola intestinihominis</name>
    <dbReference type="NCBI Taxonomy" id="3133166"/>
    <lineage>
        <taxon>Bacteria</taxon>
        <taxon>Bacillati</taxon>
        <taxon>Bacillota</taxon>
        <taxon>Clostridia</taxon>
        <taxon>Lachnospirales</taxon>
        <taxon>Lachnospiraceae</taxon>
        <taxon>Laedolimicola</taxon>
    </lineage>
</organism>
<evidence type="ECO:0000259" key="2">
    <source>
        <dbReference type="PROSITE" id="PS50943"/>
    </source>
</evidence>
<gene>
    <name evidence="3" type="ORF">WMO29_04145</name>
</gene>
<name>A0ABV1FEA5_9FIRM</name>
<keyword evidence="1" id="KW-1133">Transmembrane helix</keyword>